<name>A0A8J3B9P3_9ACTN</name>
<protein>
    <recommendedName>
        <fullName evidence="3">DUF1416 domain-containing protein</fullName>
    </recommendedName>
</protein>
<dbReference type="GO" id="GO:0005975">
    <property type="term" value="P:carbohydrate metabolic process"/>
    <property type="evidence" value="ECO:0007669"/>
    <property type="project" value="UniProtKB-ARBA"/>
</dbReference>
<dbReference type="InterPro" id="IPR013783">
    <property type="entry name" value="Ig-like_fold"/>
</dbReference>
<reference evidence="1" key="1">
    <citation type="journal article" date="2014" name="Int. J. Syst. Evol. Microbiol.">
        <title>Complete genome sequence of Corynebacterium casei LMG S-19264T (=DSM 44701T), isolated from a smear-ripened cheese.</title>
        <authorList>
            <consortium name="US DOE Joint Genome Institute (JGI-PGF)"/>
            <person name="Walter F."/>
            <person name="Albersmeier A."/>
            <person name="Kalinowski J."/>
            <person name="Ruckert C."/>
        </authorList>
    </citation>
    <scope>NUCLEOTIDE SEQUENCE</scope>
    <source>
        <strain evidence="1">JCM 3090</strain>
    </source>
</reference>
<organism evidence="1 2">
    <name type="scientific">Pilimelia anulata</name>
    <dbReference type="NCBI Taxonomy" id="53371"/>
    <lineage>
        <taxon>Bacteria</taxon>
        <taxon>Bacillati</taxon>
        <taxon>Actinomycetota</taxon>
        <taxon>Actinomycetes</taxon>
        <taxon>Micromonosporales</taxon>
        <taxon>Micromonosporaceae</taxon>
        <taxon>Pilimelia</taxon>
    </lineage>
</organism>
<dbReference type="EMBL" id="BMQB01000004">
    <property type="protein sequence ID" value="GGJ91314.1"/>
    <property type="molecule type" value="Genomic_DNA"/>
</dbReference>
<dbReference type="Proteomes" id="UP000649739">
    <property type="component" value="Unassembled WGS sequence"/>
</dbReference>
<evidence type="ECO:0000313" key="2">
    <source>
        <dbReference type="Proteomes" id="UP000649739"/>
    </source>
</evidence>
<accession>A0A8J3B9P3</accession>
<proteinExistence type="predicted"/>
<reference evidence="1" key="2">
    <citation type="submission" date="2020-09" db="EMBL/GenBank/DDBJ databases">
        <authorList>
            <person name="Sun Q."/>
            <person name="Ohkuma M."/>
        </authorList>
    </citation>
    <scope>NUCLEOTIDE SEQUENCE</scope>
    <source>
        <strain evidence="1">JCM 3090</strain>
    </source>
</reference>
<dbReference type="Pfam" id="PF07210">
    <property type="entry name" value="DUF1416"/>
    <property type="match status" value="1"/>
</dbReference>
<sequence length="106" mass="10720">MVVSAVSGCAAPLQEAPLPAGVDVTRDTVISGIVRAGGAPVGGAYVRLLDHTGEFAAEVVTSAAGEYRFFAAPGDWTLRVLSRSGNARARLTAVPGINPTDITVAA</sequence>
<dbReference type="InterPro" id="IPR010814">
    <property type="entry name" value="DUF1416"/>
</dbReference>
<comment type="caution">
    <text evidence="1">The sequence shown here is derived from an EMBL/GenBank/DDBJ whole genome shotgun (WGS) entry which is preliminary data.</text>
</comment>
<dbReference type="RefSeq" id="WP_373291268.1">
    <property type="nucleotide sequence ID" value="NZ_BMQB01000004.1"/>
</dbReference>
<evidence type="ECO:0008006" key="3">
    <source>
        <dbReference type="Google" id="ProtNLM"/>
    </source>
</evidence>
<dbReference type="Gene3D" id="2.60.40.10">
    <property type="entry name" value="Immunoglobulins"/>
    <property type="match status" value="1"/>
</dbReference>
<dbReference type="SUPFAM" id="SSF49478">
    <property type="entry name" value="Cna protein B-type domain"/>
    <property type="match status" value="1"/>
</dbReference>
<gene>
    <name evidence="1" type="ORF">GCM10010123_21400</name>
</gene>
<evidence type="ECO:0000313" key="1">
    <source>
        <dbReference type="EMBL" id="GGJ91314.1"/>
    </source>
</evidence>
<keyword evidence="2" id="KW-1185">Reference proteome</keyword>
<dbReference type="AlphaFoldDB" id="A0A8J3B9P3"/>